<reference evidence="3" key="2">
    <citation type="submission" date="2015-07" db="EMBL/GenBank/DDBJ databases">
        <title>Contrasting host-pathogen interactions and genome evolution in two generalist and specialist microsporidian pathogens of mosquitoes.</title>
        <authorList>
            <consortium name="The Broad Institute Genomics Platform"/>
            <consortium name="The Broad Institute Genome Sequencing Center for Infectious Disease"/>
            <person name="Cuomo C.A."/>
            <person name="Sanscrainte N.D."/>
            <person name="Goldberg J.M."/>
            <person name="Heiman D."/>
            <person name="Young S."/>
            <person name="Zeng Q."/>
            <person name="Becnel J.J."/>
            <person name="Birren B.W."/>
        </authorList>
    </citation>
    <scope>NUCLEOTIDE SEQUENCE [LARGE SCALE GENOMIC DNA]</scope>
    <source>
        <strain evidence="3">USNM 41457</strain>
    </source>
</reference>
<dbReference type="FunCoup" id="J9DGA9">
    <property type="interactions" value="227"/>
</dbReference>
<dbReference type="SMART" id="SM00753">
    <property type="entry name" value="PAM"/>
    <property type="match status" value="1"/>
</dbReference>
<protein>
    <recommendedName>
        <fullName evidence="1">PCI domain-containing protein</fullName>
    </recommendedName>
</protein>
<sequence length="425" mass="48957">MDTLSILKSAKTQPEEKEEILHSFISRQPLSEISKILKDLPNLWPNVSIARTTKIIKKILKEIPQTEDTLHLINNLIDLYSTKKLLKLELECRKVSLLLNLKQYSQCFISISSLLKELKKHDDKVNQISLYVYESIANYEIRNYSKAKSALTSARALSVSTFCPSSLQAKIDKLSGMYLCLDKNYRTAYSYFLESIDSFLMEKMFFDAVIVARYLVLCGIVDGKKDLECVIRKVGEKIGTFKVTNEELTSYSKFISQNGNQKDNTSRTNFSCENLKNTSTMKHSILTDLLNDKIINILLKIEKCSKDRDLLQYNTILTQNKDLLQDDPFLITHLHVLYEKLLENNIIKILESYSSLKIDYVANKIGLTVDVVENKIRNMILDGSVNGIIDHVNRNYVLRKQVRRSEGDKELMDMIDLFIAFTEKM</sequence>
<dbReference type="STRING" id="1003232.J9DGA9"/>
<dbReference type="SUPFAM" id="SSF46785">
    <property type="entry name" value="Winged helix' DNA-binding domain"/>
    <property type="match status" value="1"/>
</dbReference>
<dbReference type="SMART" id="SM00088">
    <property type="entry name" value="PINT"/>
    <property type="match status" value="1"/>
</dbReference>
<keyword evidence="3" id="KW-1185">Reference proteome</keyword>
<dbReference type="PANTHER" id="PTHR10678">
    <property type="entry name" value="26S PROTEASOME NON-ATPASE REGULATORY SUBUNIT 11/COP9 SIGNALOSOME COMPLEX SUBUNIT 2"/>
    <property type="match status" value="1"/>
</dbReference>
<reference evidence="2 3" key="1">
    <citation type="submission" date="2011-08" db="EMBL/GenBank/DDBJ databases">
        <authorList>
            <person name="Liu Z.J."/>
            <person name="Shi F.L."/>
            <person name="Lu J.Q."/>
            <person name="Li M."/>
            <person name="Wang Z.L."/>
        </authorList>
    </citation>
    <scope>NUCLEOTIDE SEQUENCE [LARGE SCALE GENOMIC DNA]</scope>
    <source>
        <strain evidence="2 3">USNM 41457</strain>
    </source>
</reference>
<dbReference type="OMA" id="ESKIYHA"/>
<dbReference type="InterPro" id="IPR000717">
    <property type="entry name" value="PCI_dom"/>
</dbReference>
<accession>J9DGA9</accession>
<feature type="domain" description="PCI" evidence="1">
    <location>
        <begin position="222"/>
        <end position="403"/>
    </location>
</feature>
<dbReference type="EMBL" id="AFBI03000131">
    <property type="protein sequence ID" value="EJW01630.1"/>
    <property type="molecule type" value="Genomic_DNA"/>
</dbReference>
<organism evidence="2 3">
    <name type="scientific">Edhazardia aedis (strain USNM 41457)</name>
    <name type="common">Microsporidian parasite</name>
    <dbReference type="NCBI Taxonomy" id="1003232"/>
    <lineage>
        <taxon>Eukaryota</taxon>
        <taxon>Fungi</taxon>
        <taxon>Fungi incertae sedis</taxon>
        <taxon>Microsporidia</taxon>
        <taxon>Edhazardia</taxon>
    </lineage>
</organism>
<gene>
    <name evidence="2" type="ORF">EDEG_03826</name>
</gene>
<dbReference type="InterPro" id="IPR036390">
    <property type="entry name" value="WH_DNA-bd_sf"/>
</dbReference>
<dbReference type="OrthoDB" id="1418352at2759"/>
<dbReference type="InParanoid" id="J9DGA9"/>
<dbReference type="AlphaFoldDB" id="J9DGA9"/>
<evidence type="ECO:0000313" key="2">
    <source>
        <dbReference type="EMBL" id="EJW01630.1"/>
    </source>
</evidence>
<dbReference type="HOGENOM" id="CLU_029573_1_0_1"/>
<comment type="caution">
    <text evidence="2">The sequence shown here is derived from an EMBL/GenBank/DDBJ whole genome shotgun (WGS) entry which is preliminary data.</text>
</comment>
<proteinExistence type="predicted"/>
<evidence type="ECO:0000313" key="3">
    <source>
        <dbReference type="Proteomes" id="UP000003163"/>
    </source>
</evidence>
<dbReference type="PROSITE" id="PS50250">
    <property type="entry name" value="PCI"/>
    <property type="match status" value="1"/>
</dbReference>
<evidence type="ECO:0000259" key="1">
    <source>
        <dbReference type="PROSITE" id="PS50250"/>
    </source>
</evidence>
<dbReference type="VEuPathDB" id="MicrosporidiaDB:EDEG_03826"/>
<dbReference type="Gene3D" id="1.25.40.570">
    <property type="match status" value="1"/>
</dbReference>
<dbReference type="Pfam" id="PF01399">
    <property type="entry name" value="PCI"/>
    <property type="match status" value="1"/>
</dbReference>
<dbReference type="Proteomes" id="UP000003163">
    <property type="component" value="Unassembled WGS sequence"/>
</dbReference>
<name>J9DGA9_EDHAE</name>
<dbReference type="InterPro" id="IPR050871">
    <property type="entry name" value="26S_Proteasome/COP9_Components"/>
</dbReference>